<dbReference type="EMBL" id="FSRA01000001">
    <property type="protein sequence ID" value="SIN96774.1"/>
    <property type="molecule type" value="Genomic_DNA"/>
</dbReference>
<accession>A0A1N6FNG1</accession>
<dbReference type="SUPFAM" id="SSF81301">
    <property type="entry name" value="Nucleotidyltransferase"/>
    <property type="match status" value="1"/>
</dbReference>
<dbReference type="Gene3D" id="3.30.460.10">
    <property type="entry name" value="Beta Polymerase, domain 2"/>
    <property type="match status" value="1"/>
</dbReference>
<reference evidence="1 2" key="1">
    <citation type="submission" date="2016-11" db="EMBL/GenBank/DDBJ databases">
        <authorList>
            <person name="Jaros S."/>
            <person name="Januszkiewicz K."/>
            <person name="Wedrychowicz H."/>
        </authorList>
    </citation>
    <scope>NUCLEOTIDE SEQUENCE [LARGE SCALE GENOMIC DNA]</scope>
    <source>
        <strain evidence="1 2">DSM 24787</strain>
    </source>
</reference>
<organism evidence="1 2">
    <name type="scientific">Chitinophaga niabensis</name>
    <dbReference type="NCBI Taxonomy" id="536979"/>
    <lineage>
        <taxon>Bacteria</taxon>
        <taxon>Pseudomonadati</taxon>
        <taxon>Bacteroidota</taxon>
        <taxon>Chitinophagia</taxon>
        <taxon>Chitinophagales</taxon>
        <taxon>Chitinophagaceae</taxon>
        <taxon>Chitinophaga</taxon>
    </lineage>
</organism>
<keyword evidence="1" id="KW-0808">Transferase</keyword>
<dbReference type="STRING" id="536979.SAMN04488055_2318"/>
<dbReference type="InterPro" id="IPR007344">
    <property type="entry name" value="GrpB/CoaE"/>
</dbReference>
<protein>
    <submittedName>
        <fullName evidence="1">GrpB domain, predicted nucleotidyltransferase, UPF0157 family</fullName>
    </submittedName>
</protein>
<dbReference type="RefSeq" id="WP_074239373.1">
    <property type="nucleotide sequence ID" value="NZ_FSRA01000001.1"/>
</dbReference>
<evidence type="ECO:0000313" key="2">
    <source>
        <dbReference type="Proteomes" id="UP000185003"/>
    </source>
</evidence>
<dbReference type="Proteomes" id="UP000185003">
    <property type="component" value="Unassembled WGS sequence"/>
</dbReference>
<evidence type="ECO:0000313" key="1">
    <source>
        <dbReference type="EMBL" id="SIN96774.1"/>
    </source>
</evidence>
<dbReference type="Pfam" id="PF04229">
    <property type="entry name" value="GrpB"/>
    <property type="match status" value="1"/>
</dbReference>
<keyword evidence="2" id="KW-1185">Reference proteome</keyword>
<gene>
    <name evidence="1" type="ORF">SAMN04488055_2318</name>
</gene>
<dbReference type="PANTHER" id="PTHR34822:SF1">
    <property type="entry name" value="GRPB FAMILY PROTEIN"/>
    <property type="match status" value="1"/>
</dbReference>
<dbReference type="AlphaFoldDB" id="A0A1N6FNG1"/>
<dbReference type="OrthoDB" id="9799092at2"/>
<name>A0A1N6FNG1_9BACT</name>
<dbReference type="GO" id="GO:0016740">
    <property type="term" value="F:transferase activity"/>
    <property type="evidence" value="ECO:0007669"/>
    <property type="project" value="UniProtKB-KW"/>
</dbReference>
<sequence>MISKTIKVEAYSDQWPLTFLHLQAKFNQHLEHLIDRIEHVGSTAVPGLAAKPVIDIDIIINDKSRFEEITAILKTLGYTHEGDRGIPGREAFSGPSQPAHHLYVCLADSISLKNHLLLRNYLRSHPEKATAYGELKKQLAQKYPDNIDLYVENKTAFITSILEETGIDPDNLQEITAQNKARK</sequence>
<proteinExistence type="predicted"/>
<dbReference type="PANTHER" id="PTHR34822">
    <property type="entry name" value="GRPB DOMAIN PROTEIN (AFU_ORTHOLOGUE AFUA_1G01530)"/>
    <property type="match status" value="1"/>
</dbReference>
<dbReference type="InterPro" id="IPR043519">
    <property type="entry name" value="NT_sf"/>
</dbReference>